<name>A0A6C1FBM1_BUCUN</name>
<evidence type="ECO:0000259" key="8">
    <source>
        <dbReference type="Pfam" id="PF16198"/>
    </source>
</evidence>
<dbReference type="Gene3D" id="2.30.130.10">
    <property type="entry name" value="PUA domain"/>
    <property type="match status" value="1"/>
</dbReference>
<dbReference type="RefSeq" id="WP_163119379.1">
    <property type="nucleotide sequence ID" value="NZ_CP047588.1"/>
</dbReference>
<organism evidence="9 10">
    <name type="scientific">Buchnera aphidicola subsp. Uroleucon sonchi</name>
    <dbReference type="NCBI Taxonomy" id="118118"/>
    <lineage>
        <taxon>Bacteria</taxon>
        <taxon>Pseudomonadati</taxon>
        <taxon>Pseudomonadota</taxon>
        <taxon>Gammaproteobacteria</taxon>
        <taxon>Enterobacterales</taxon>
        <taxon>Erwiniaceae</taxon>
        <taxon>Buchnera</taxon>
    </lineage>
</organism>
<dbReference type="Proteomes" id="UP000502958">
    <property type="component" value="Chromosome"/>
</dbReference>
<evidence type="ECO:0000256" key="5">
    <source>
        <dbReference type="HAMAP-Rule" id="MF_01080"/>
    </source>
</evidence>
<keyword evidence="3 5" id="KW-0819">tRNA processing</keyword>
<accession>A0A6C1FBM1</accession>
<dbReference type="SUPFAM" id="SSF88697">
    <property type="entry name" value="PUA domain-like"/>
    <property type="match status" value="1"/>
</dbReference>
<dbReference type="InterPro" id="IPR015240">
    <property type="entry name" value="tRNA_sdUridine_synth_fam1_C"/>
</dbReference>
<gene>
    <name evidence="5 9" type="primary">truB</name>
    <name evidence="9" type="ORF">GUU85_01745</name>
</gene>
<dbReference type="AlphaFoldDB" id="A0A6C1FBM1"/>
<evidence type="ECO:0000256" key="3">
    <source>
        <dbReference type="ARBA" id="ARBA00022694"/>
    </source>
</evidence>
<proteinExistence type="inferred from homology"/>
<dbReference type="EC" id="5.4.99.25" evidence="5"/>
<protein>
    <recommendedName>
        <fullName evidence="5">tRNA pseudouridine synthase B</fullName>
        <ecNumber evidence="5">5.4.99.25</ecNumber>
    </recommendedName>
    <alternativeName>
        <fullName evidence="5">tRNA pseudouridine(55) synthase</fullName>
        <shortName evidence="5">Psi55 synthase</shortName>
    </alternativeName>
    <alternativeName>
        <fullName evidence="5">tRNA pseudouridylate synthase</fullName>
    </alternativeName>
    <alternativeName>
        <fullName evidence="5">tRNA-uridine isomerase</fullName>
    </alternativeName>
</protein>
<dbReference type="GO" id="GO:0160148">
    <property type="term" value="F:tRNA pseudouridine(55) synthase activity"/>
    <property type="evidence" value="ECO:0007669"/>
    <property type="project" value="UniProtKB-EC"/>
</dbReference>
<dbReference type="CDD" id="cd21152">
    <property type="entry name" value="PUA_TruB_bacterial"/>
    <property type="match status" value="1"/>
</dbReference>
<dbReference type="Pfam" id="PF09157">
    <property type="entry name" value="TruB-C_2"/>
    <property type="match status" value="1"/>
</dbReference>
<comment type="function">
    <text evidence="5">Responsible for synthesis of pseudouridine from uracil-55 in the psi GC loop of transfer RNAs.</text>
</comment>
<dbReference type="EMBL" id="CP047588">
    <property type="protein sequence ID" value="QIE02077.1"/>
    <property type="molecule type" value="Genomic_DNA"/>
</dbReference>
<feature type="binding site" evidence="5">
    <location>
        <position position="177"/>
    </location>
    <ligand>
        <name>substrate</name>
    </ligand>
</feature>
<feature type="domain" description="tRNA pseudouridine synthase II TruB subfamily 1 C-terminal" evidence="7">
    <location>
        <begin position="250"/>
        <end position="306"/>
    </location>
</feature>
<feature type="domain" description="Pseudouridine synthase II N-terminal" evidence="6">
    <location>
        <begin position="31"/>
        <end position="178"/>
    </location>
</feature>
<dbReference type="Pfam" id="PF01509">
    <property type="entry name" value="TruB_N"/>
    <property type="match status" value="1"/>
</dbReference>
<dbReference type="NCBIfam" id="TIGR00431">
    <property type="entry name" value="TruB"/>
    <property type="match status" value="1"/>
</dbReference>
<dbReference type="GO" id="GO:0003723">
    <property type="term" value="F:RNA binding"/>
    <property type="evidence" value="ECO:0007669"/>
    <property type="project" value="InterPro"/>
</dbReference>
<feature type="binding site" evidence="5">
    <location>
        <position position="74"/>
    </location>
    <ligand>
        <name>substrate</name>
    </ligand>
</feature>
<comment type="caution">
    <text evidence="5">Lacks conserved residue(s) required for the propagation of feature annotation.</text>
</comment>
<dbReference type="CDD" id="cd02573">
    <property type="entry name" value="PseudoU_synth_EcTruB"/>
    <property type="match status" value="1"/>
</dbReference>
<dbReference type="InterPro" id="IPR002501">
    <property type="entry name" value="PsdUridine_synth_N"/>
</dbReference>
<dbReference type="Pfam" id="PF16198">
    <property type="entry name" value="TruB_C_2"/>
    <property type="match status" value="1"/>
</dbReference>
<keyword evidence="4 5" id="KW-0413">Isomerase</keyword>
<dbReference type="InterPro" id="IPR014780">
    <property type="entry name" value="tRNA_psdUridine_synth_TruB"/>
</dbReference>
<comment type="similarity">
    <text evidence="2 5">Belongs to the pseudouridine synthase TruB family. Type 1 subfamily.</text>
</comment>
<evidence type="ECO:0000259" key="6">
    <source>
        <dbReference type="Pfam" id="PF01509"/>
    </source>
</evidence>
<dbReference type="InterPro" id="IPR036974">
    <property type="entry name" value="PUA_sf"/>
</dbReference>
<dbReference type="InterPro" id="IPR032819">
    <property type="entry name" value="TruB_C"/>
</dbReference>
<evidence type="ECO:0000313" key="9">
    <source>
        <dbReference type="EMBL" id="QIE02077.1"/>
    </source>
</evidence>
<evidence type="ECO:0000256" key="4">
    <source>
        <dbReference type="ARBA" id="ARBA00023235"/>
    </source>
</evidence>
<dbReference type="SUPFAM" id="SSF55120">
    <property type="entry name" value="Pseudouridine synthase"/>
    <property type="match status" value="1"/>
</dbReference>
<evidence type="ECO:0000256" key="2">
    <source>
        <dbReference type="ARBA" id="ARBA00005642"/>
    </source>
</evidence>
<evidence type="ECO:0000259" key="7">
    <source>
        <dbReference type="Pfam" id="PF09157"/>
    </source>
</evidence>
<evidence type="ECO:0000256" key="1">
    <source>
        <dbReference type="ARBA" id="ARBA00000385"/>
    </source>
</evidence>
<dbReference type="PANTHER" id="PTHR13767:SF2">
    <property type="entry name" value="PSEUDOURIDYLATE SYNTHASE TRUB1"/>
    <property type="match status" value="1"/>
</dbReference>
<comment type="catalytic activity">
    <reaction evidence="1 5">
        <text>uridine(55) in tRNA = pseudouridine(55) in tRNA</text>
        <dbReference type="Rhea" id="RHEA:42532"/>
        <dbReference type="Rhea" id="RHEA-COMP:10101"/>
        <dbReference type="Rhea" id="RHEA-COMP:10102"/>
        <dbReference type="ChEBI" id="CHEBI:65314"/>
        <dbReference type="ChEBI" id="CHEBI:65315"/>
        <dbReference type="EC" id="5.4.99.25"/>
    </reaction>
</comment>
<dbReference type="InterPro" id="IPR015947">
    <property type="entry name" value="PUA-like_sf"/>
</dbReference>
<dbReference type="GO" id="GO:1990481">
    <property type="term" value="P:mRNA pseudouridine synthesis"/>
    <property type="evidence" value="ECO:0007669"/>
    <property type="project" value="TreeGrafter"/>
</dbReference>
<feature type="binding site" evidence="5">
    <location>
        <position position="198"/>
    </location>
    <ligand>
        <name>substrate</name>
    </ligand>
</feature>
<dbReference type="Gene3D" id="3.30.2350.10">
    <property type="entry name" value="Pseudouridine synthase"/>
    <property type="match status" value="1"/>
</dbReference>
<feature type="domain" description="tRNA pseudouridylate synthase B C-terminal" evidence="8">
    <location>
        <begin position="179"/>
        <end position="246"/>
    </location>
</feature>
<dbReference type="PANTHER" id="PTHR13767">
    <property type="entry name" value="TRNA-PSEUDOURIDINE SYNTHASE"/>
    <property type="match status" value="1"/>
</dbReference>
<dbReference type="GO" id="GO:0031119">
    <property type="term" value="P:tRNA pseudouridine synthesis"/>
    <property type="evidence" value="ECO:0007669"/>
    <property type="project" value="UniProtKB-UniRule"/>
</dbReference>
<feature type="active site" description="Nucleophile" evidence="5">
    <location>
        <position position="46"/>
    </location>
</feature>
<dbReference type="InterPro" id="IPR020103">
    <property type="entry name" value="PsdUridine_synth_cat_dom_sf"/>
</dbReference>
<dbReference type="HAMAP" id="MF_01080">
    <property type="entry name" value="TruB_bact"/>
    <property type="match status" value="1"/>
</dbReference>
<reference evidence="9 10" key="1">
    <citation type="submission" date="2020-01" db="EMBL/GenBank/DDBJ databases">
        <title>Complete genome of Buchnera aphidicola isolated from Chaitophorus populeti.</title>
        <authorList>
            <person name="Park J."/>
            <person name="Xi H."/>
        </authorList>
    </citation>
    <scope>NUCLEOTIDE SEQUENCE [LARGE SCALE GENOMIC DNA]</scope>
    <source>
        <strain evidence="9 10">UsonBac</strain>
    </source>
</reference>
<evidence type="ECO:0000313" key="10">
    <source>
        <dbReference type="Proteomes" id="UP000502958"/>
    </source>
</evidence>
<sequence>MFFYKKRNIHGLLLLDKPKGISSNNALQKVKTIFHAKKAGYVGTLDPLATGMLPICFGESTKFSHYLMQSNKRYHVIAKLGEKTSTFDSDGIVVQKRPILFNSVQLKLSINEFIGVINQIPSMYSAIKYKGLPLYKYARQGLNIERKIRKIIIYNIYSIYQKKNIIEFKILCSKGTYIRTLVDDLGEKLGCGAHVIFLRRLQVSSYLHDQLITLSSLYKILNANYINKINFFKKIDKLLMPIDSPVSFLPQIHLANQQSYNFLLGQIISLNYNIKNGLVRVLDEEKKFLGLGEIKKETLLIPYRLVSTYANSVIHY</sequence>